<dbReference type="FunFam" id="3.10.50.40:FF:000001">
    <property type="entry name" value="Trigger factor"/>
    <property type="match status" value="1"/>
</dbReference>
<dbReference type="InterPro" id="IPR008881">
    <property type="entry name" value="Trigger_fac_ribosome-bd_bac"/>
</dbReference>
<dbReference type="EC" id="5.2.1.8" evidence="3 12"/>
<dbReference type="SUPFAM" id="SSF109998">
    <property type="entry name" value="Triger factor/SurA peptide-binding domain-like"/>
    <property type="match status" value="1"/>
</dbReference>
<name>A0A9D1E4N2_9FIRM</name>
<reference evidence="16" key="1">
    <citation type="submission" date="2020-10" db="EMBL/GenBank/DDBJ databases">
        <authorList>
            <person name="Gilroy R."/>
        </authorList>
    </citation>
    <scope>NUCLEOTIDE SEQUENCE</scope>
    <source>
        <strain evidence="16">ChiW16-3235</strain>
    </source>
</reference>
<accession>A0A9D1E4N2</accession>
<dbReference type="Proteomes" id="UP000823913">
    <property type="component" value="Unassembled WGS sequence"/>
</dbReference>
<dbReference type="Gene3D" id="3.30.70.1050">
    <property type="entry name" value="Trigger factor ribosome-binding domain"/>
    <property type="match status" value="1"/>
</dbReference>
<protein>
    <recommendedName>
        <fullName evidence="4 12">Trigger factor</fullName>
        <shortName evidence="12">TF</shortName>
        <ecNumber evidence="3 12">5.2.1.8</ecNumber>
    </recommendedName>
    <alternativeName>
        <fullName evidence="11 12">PPIase</fullName>
    </alternativeName>
</protein>
<dbReference type="PIRSF" id="PIRSF003095">
    <property type="entry name" value="Trigger_factor"/>
    <property type="match status" value="1"/>
</dbReference>
<comment type="domain">
    <text evidence="12">Consists of 3 domains; the N-terminus binds the ribosome, the middle domain has PPIase activity, while the C-terminus has intrinsic chaperone activity on its own.</text>
</comment>
<keyword evidence="6 12" id="KW-0697">Rotamase</keyword>
<evidence type="ECO:0000256" key="5">
    <source>
        <dbReference type="ARBA" id="ARBA00022618"/>
    </source>
</evidence>
<dbReference type="PANTHER" id="PTHR30560">
    <property type="entry name" value="TRIGGER FACTOR CHAPERONE AND PEPTIDYL-PROLYL CIS/TRANS ISOMERASE"/>
    <property type="match status" value="1"/>
</dbReference>
<dbReference type="SUPFAM" id="SSF54534">
    <property type="entry name" value="FKBP-like"/>
    <property type="match status" value="1"/>
</dbReference>
<evidence type="ECO:0000256" key="7">
    <source>
        <dbReference type="ARBA" id="ARBA00023186"/>
    </source>
</evidence>
<comment type="caution">
    <text evidence="16">The sequence shown here is derived from an EMBL/GenBank/DDBJ whole genome shotgun (WGS) entry which is preliminary data.</text>
</comment>
<dbReference type="GO" id="GO:0043022">
    <property type="term" value="F:ribosome binding"/>
    <property type="evidence" value="ECO:0007669"/>
    <property type="project" value="TreeGrafter"/>
</dbReference>
<evidence type="ECO:0000256" key="1">
    <source>
        <dbReference type="ARBA" id="ARBA00000971"/>
    </source>
</evidence>
<dbReference type="Gene3D" id="1.10.3120.10">
    <property type="entry name" value="Trigger factor, C-terminal domain"/>
    <property type="match status" value="1"/>
</dbReference>
<evidence type="ECO:0000256" key="4">
    <source>
        <dbReference type="ARBA" id="ARBA00016902"/>
    </source>
</evidence>
<evidence type="ECO:0000256" key="2">
    <source>
        <dbReference type="ARBA" id="ARBA00005464"/>
    </source>
</evidence>
<evidence type="ECO:0000313" key="16">
    <source>
        <dbReference type="EMBL" id="HIR66417.1"/>
    </source>
</evidence>
<organism evidence="16 17">
    <name type="scientific">Candidatus Coproplasma avicola</name>
    <dbReference type="NCBI Taxonomy" id="2840744"/>
    <lineage>
        <taxon>Bacteria</taxon>
        <taxon>Bacillati</taxon>
        <taxon>Bacillota</taxon>
        <taxon>Clostridia</taxon>
        <taxon>Eubacteriales</taxon>
        <taxon>Candidatus Coproplasma</taxon>
    </lineage>
</organism>
<reference evidence="16" key="2">
    <citation type="journal article" date="2021" name="PeerJ">
        <title>Extensive microbial diversity within the chicken gut microbiome revealed by metagenomics and culture.</title>
        <authorList>
            <person name="Gilroy R."/>
            <person name="Ravi A."/>
            <person name="Getino M."/>
            <person name="Pursley I."/>
            <person name="Horton D.L."/>
            <person name="Alikhan N.F."/>
            <person name="Baker D."/>
            <person name="Gharbi K."/>
            <person name="Hall N."/>
            <person name="Watson M."/>
            <person name="Adriaenssens E.M."/>
            <person name="Foster-Nyarko E."/>
            <person name="Jarju S."/>
            <person name="Secka A."/>
            <person name="Antonio M."/>
            <person name="Oren A."/>
            <person name="Chaudhuri R.R."/>
            <person name="La Ragione R."/>
            <person name="Hildebrand F."/>
            <person name="Pallen M.J."/>
        </authorList>
    </citation>
    <scope>NUCLEOTIDE SEQUENCE</scope>
    <source>
        <strain evidence="16">ChiW16-3235</strain>
    </source>
</reference>
<dbReference type="GO" id="GO:0051083">
    <property type="term" value="P:'de novo' cotranslational protein folding"/>
    <property type="evidence" value="ECO:0007669"/>
    <property type="project" value="TreeGrafter"/>
</dbReference>
<dbReference type="GO" id="GO:0005737">
    <property type="term" value="C:cytoplasm"/>
    <property type="evidence" value="ECO:0007669"/>
    <property type="project" value="UniProtKB-SubCell"/>
</dbReference>
<keyword evidence="12" id="KW-0963">Cytoplasm</keyword>
<evidence type="ECO:0000256" key="3">
    <source>
        <dbReference type="ARBA" id="ARBA00013194"/>
    </source>
</evidence>
<dbReference type="SUPFAM" id="SSF102735">
    <property type="entry name" value="Trigger factor ribosome-binding domain"/>
    <property type="match status" value="1"/>
</dbReference>
<dbReference type="InterPro" id="IPR027304">
    <property type="entry name" value="Trigger_fact/SurA_dom_sf"/>
</dbReference>
<dbReference type="AlphaFoldDB" id="A0A9D1E4N2"/>
<comment type="subcellular location">
    <subcellularLocation>
        <location evidence="12">Cytoplasm</location>
    </subcellularLocation>
    <text evidence="12">About half TF is bound to the ribosome near the polypeptide exit tunnel while the other half is free in the cytoplasm.</text>
</comment>
<dbReference type="InterPro" id="IPR037041">
    <property type="entry name" value="Trigger_fac_C_sf"/>
</dbReference>
<comment type="function">
    <text evidence="10 12">Involved in protein export. Acts as a chaperone by maintaining the newly synthesized protein in an open conformation. Functions as a peptidyl-prolyl cis-trans isomerase.</text>
</comment>
<dbReference type="Pfam" id="PF05697">
    <property type="entry name" value="Trigger_N"/>
    <property type="match status" value="1"/>
</dbReference>
<keyword evidence="9 12" id="KW-0131">Cell cycle</keyword>
<dbReference type="GO" id="GO:0051301">
    <property type="term" value="P:cell division"/>
    <property type="evidence" value="ECO:0007669"/>
    <property type="project" value="UniProtKB-KW"/>
</dbReference>
<dbReference type="HAMAP" id="MF_00303">
    <property type="entry name" value="Trigger_factor_Tig"/>
    <property type="match status" value="1"/>
</dbReference>
<sequence>MKYTTAAGEKSTVKLTIDFSKEEWEGALAEAYKRTHGKYTVPGFRKGKAPRSVVENYYGKAAFFDEAFNVLYSKHYPEILAKERENFTAVGDPSLSVDDLSDEKVTLSAVVPVKPDVKIGSYKGLDIKKHEYTVSDEEVEKEVKKILDREAKTVEVTDRPCADGDTVNINFSGSVDGEKFPGGTADEYDLVLGSGSFIPGFEAQVEGMKIGEDKDITVKFPEDYQAENLRGKDAVFAIHLNSIKGKELPALTDEYVKKHTGSETVADYTAKVKDRLTKQAENRGRDETENSIVEAICATAECEIPQAMIESEIDRMVQDFSYRLMYQGLKLEDYIKYMGQTMQTFRAQFTDQAKKRVLSQLVIEKIVKEEKISATTEEIDAKIAEQAASVGKTVEEYKKNIDPRQQEYITNDIVITKLFSFLEENNNMIKE</sequence>
<dbReference type="InterPro" id="IPR046357">
    <property type="entry name" value="PPIase_dom_sf"/>
</dbReference>
<dbReference type="InterPro" id="IPR036611">
    <property type="entry name" value="Trigger_fac_ribosome-bd_sf"/>
</dbReference>
<keyword evidence="8 12" id="KW-0413">Isomerase</keyword>
<gene>
    <name evidence="12" type="primary">tig</name>
    <name evidence="16" type="ORF">IAB94_00035</name>
</gene>
<comment type="catalytic activity">
    <reaction evidence="1 12 13">
        <text>[protein]-peptidylproline (omega=180) = [protein]-peptidylproline (omega=0)</text>
        <dbReference type="Rhea" id="RHEA:16237"/>
        <dbReference type="Rhea" id="RHEA-COMP:10747"/>
        <dbReference type="Rhea" id="RHEA-COMP:10748"/>
        <dbReference type="ChEBI" id="CHEBI:83833"/>
        <dbReference type="ChEBI" id="CHEBI:83834"/>
        <dbReference type="EC" id="5.2.1.8"/>
    </reaction>
</comment>
<feature type="domain" description="PPIase FKBP-type" evidence="15">
    <location>
        <begin position="164"/>
        <end position="252"/>
    </location>
</feature>
<dbReference type="GO" id="GO:0043335">
    <property type="term" value="P:protein unfolding"/>
    <property type="evidence" value="ECO:0007669"/>
    <property type="project" value="TreeGrafter"/>
</dbReference>
<dbReference type="GO" id="GO:0044183">
    <property type="term" value="F:protein folding chaperone"/>
    <property type="evidence" value="ECO:0007669"/>
    <property type="project" value="TreeGrafter"/>
</dbReference>
<dbReference type="GO" id="GO:0003755">
    <property type="term" value="F:peptidyl-prolyl cis-trans isomerase activity"/>
    <property type="evidence" value="ECO:0007669"/>
    <property type="project" value="UniProtKB-UniRule"/>
</dbReference>
<evidence type="ECO:0000256" key="6">
    <source>
        <dbReference type="ARBA" id="ARBA00023110"/>
    </source>
</evidence>
<evidence type="ECO:0000313" key="17">
    <source>
        <dbReference type="Proteomes" id="UP000823913"/>
    </source>
</evidence>
<dbReference type="PROSITE" id="PS50059">
    <property type="entry name" value="FKBP_PPIASE"/>
    <property type="match status" value="1"/>
</dbReference>
<evidence type="ECO:0000256" key="12">
    <source>
        <dbReference type="HAMAP-Rule" id="MF_00303"/>
    </source>
</evidence>
<evidence type="ECO:0000256" key="8">
    <source>
        <dbReference type="ARBA" id="ARBA00023235"/>
    </source>
</evidence>
<dbReference type="NCBIfam" id="TIGR00115">
    <property type="entry name" value="tig"/>
    <property type="match status" value="1"/>
</dbReference>
<evidence type="ECO:0000256" key="13">
    <source>
        <dbReference type="PROSITE-ProRule" id="PRU00277"/>
    </source>
</evidence>
<dbReference type="GO" id="GO:0015031">
    <property type="term" value="P:protein transport"/>
    <property type="evidence" value="ECO:0007669"/>
    <property type="project" value="UniProtKB-UniRule"/>
</dbReference>
<keyword evidence="5 12" id="KW-0132">Cell division</keyword>
<dbReference type="Pfam" id="PF00254">
    <property type="entry name" value="FKBP_C"/>
    <property type="match status" value="1"/>
</dbReference>
<dbReference type="InterPro" id="IPR001179">
    <property type="entry name" value="PPIase_FKBP_dom"/>
</dbReference>
<dbReference type="EMBL" id="DVHK01000001">
    <property type="protein sequence ID" value="HIR66417.1"/>
    <property type="molecule type" value="Genomic_DNA"/>
</dbReference>
<keyword evidence="7 12" id="KW-0143">Chaperone</keyword>
<evidence type="ECO:0000256" key="11">
    <source>
        <dbReference type="ARBA" id="ARBA00029986"/>
    </source>
</evidence>
<evidence type="ECO:0000256" key="9">
    <source>
        <dbReference type="ARBA" id="ARBA00023306"/>
    </source>
</evidence>
<dbReference type="Gene3D" id="3.10.50.40">
    <property type="match status" value="1"/>
</dbReference>
<dbReference type="Pfam" id="PF05698">
    <property type="entry name" value="Trigger_C"/>
    <property type="match status" value="1"/>
</dbReference>
<proteinExistence type="inferred from homology"/>
<evidence type="ECO:0000259" key="15">
    <source>
        <dbReference type="PROSITE" id="PS50059"/>
    </source>
</evidence>
<dbReference type="PANTHER" id="PTHR30560:SF3">
    <property type="entry name" value="TRIGGER FACTOR-LIKE PROTEIN TIG, CHLOROPLASTIC"/>
    <property type="match status" value="1"/>
</dbReference>
<comment type="similarity">
    <text evidence="2 12 14">Belongs to the FKBP-type PPIase family. Tig subfamily.</text>
</comment>
<evidence type="ECO:0000256" key="14">
    <source>
        <dbReference type="RuleBase" id="RU003914"/>
    </source>
</evidence>
<dbReference type="InterPro" id="IPR005215">
    <property type="entry name" value="Trig_fac"/>
</dbReference>
<evidence type="ECO:0000256" key="10">
    <source>
        <dbReference type="ARBA" id="ARBA00024849"/>
    </source>
</evidence>
<dbReference type="InterPro" id="IPR008880">
    <property type="entry name" value="Trigger_fac_C"/>
</dbReference>